<dbReference type="NCBIfam" id="NF033545">
    <property type="entry name" value="transpos_IS630"/>
    <property type="match status" value="1"/>
</dbReference>
<dbReference type="PANTHER" id="PTHR23022">
    <property type="entry name" value="TRANSPOSABLE ELEMENT-RELATED"/>
    <property type="match status" value="1"/>
</dbReference>
<dbReference type="EMBL" id="CAUEEQ010078357">
    <property type="protein sequence ID" value="CAJ0967516.1"/>
    <property type="molecule type" value="Genomic_DNA"/>
</dbReference>
<keyword evidence="1" id="KW-1133">Transmembrane helix</keyword>
<keyword evidence="4" id="KW-1185">Reference proteome</keyword>
<dbReference type="InterPro" id="IPR002492">
    <property type="entry name" value="Transposase_Tc1-like"/>
</dbReference>
<dbReference type="InterPro" id="IPR011991">
    <property type="entry name" value="ArsR-like_HTH"/>
</dbReference>
<dbReference type="Pfam" id="PF01498">
    <property type="entry name" value="HTH_Tnp_Tc3_2"/>
    <property type="match status" value="1"/>
</dbReference>
<dbReference type="InterPro" id="IPR003597">
    <property type="entry name" value="Ig_C1-set"/>
</dbReference>
<dbReference type="SMART" id="SM00407">
    <property type="entry name" value="IGc1"/>
    <property type="match status" value="1"/>
</dbReference>
<dbReference type="Pfam" id="PF13358">
    <property type="entry name" value="DDE_3"/>
    <property type="match status" value="1"/>
</dbReference>
<dbReference type="CDD" id="cd00098">
    <property type="entry name" value="IgC1"/>
    <property type="match status" value="1"/>
</dbReference>
<sequence>MRSKELSIEVKQNILRLKKKKKSIREIADMLGVAKSTVGYILRKKELTGELGNSKRPGRPRMTTVVDDRRILNLVKKNPFTTSTEVQNTLSEVGVSVSKSTVKRRLHDSKYKGFTSRCKPFINTKNRQARVKFAEKHLKKPAQFWKSILWTDETKINLYQNDGKKKVWRRKGTAHDPRHTTSSVKHGGGNVMAWACMAFNGTGSLVFIDDIRADKSSRMNSEVYRDILSAQIQPNAAKLIGRRFIVQMDNDPKHTAKATQEFMSAKKWNILQRPSQSPDLNPIEHAFHLLKSRLKTERPTNKQDLKAAAVKAWQSIKKEETQRLVMSMGSRLKARSCADARTAAASFRSQDTLQNYPDDLAVSRDRKGFWVISQCISGNGSWRQQRAPRRTTEGNLDITRILPPIQALLGHNITVPCNFLGYKTSPLDLSKVSVRWTKKAPETNETRVYFFDGTRHIADRPGSHIPDSGLMEGNGSLYLPNLQSSDEGEYTCSIIVTPGKETSEVSLQISVELVSFLDIVLLPFHCPPLETKPTCTLSDSRLEMNPDTERSVTCYVNGFYPKPVTIQWVKYSKASSKSELDSQTCTTEPVPSQNDTYNVTNVLSLKPKSTDEDREFTAKEGYSEAWIVVGIVVAIGFITVALVCYYFCKK</sequence>
<dbReference type="PANTHER" id="PTHR23022:SF135">
    <property type="entry name" value="SI:DKEY-77F5.3"/>
    <property type="match status" value="1"/>
</dbReference>
<dbReference type="Proteomes" id="UP001176940">
    <property type="component" value="Unassembled WGS sequence"/>
</dbReference>
<dbReference type="Pfam" id="PF13936">
    <property type="entry name" value="HTH_38"/>
    <property type="match status" value="1"/>
</dbReference>
<comment type="caution">
    <text evidence="3">The sequence shown here is derived from an EMBL/GenBank/DDBJ whole genome shotgun (WGS) entry which is preliminary data.</text>
</comment>
<dbReference type="SUPFAM" id="SSF48726">
    <property type="entry name" value="Immunoglobulin"/>
    <property type="match status" value="2"/>
</dbReference>
<dbReference type="InterPro" id="IPR036179">
    <property type="entry name" value="Ig-like_dom_sf"/>
</dbReference>
<gene>
    <name evidence="3" type="ORF">RIMI_LOCUS22263517</name>
</gene>
<feature type="domain" description="Ig-like" evidence="2">
    <location>
        <begin position="527"/>
        <end position="613"/>
    </location>
</feature>
<keyword evidence="1" id="KW-0472">Membrane</keyword>
<dbReference type="InterPro" id="IPR038717">
    <property type="entry name" value="Tc1-like_DDE_dom"/>
</dbReference>
<evidence type="ECO:0000313" key="4">
    <source>
        <dbReference type="Proteomes" id="UP001176940"/>
    </source>
</evidence>
<name>A0ABN9ML59_9NEOB</name>
<dbReference type="SMART" id="SM00409">
    <property type="entry name" value="IG"/>
    <property type="match status" value="1"/>
</dbReference>
<dbReference type="InterPro" id="IPR009057">
    <property type="entry name" value="Homeodomain-like_sf"/>
</dbReference>
<dbReference type="Pfam" id="PF07654">
    <property type="entry name" value="C1-set"/>
    <property type="match status" value="1"/>
</dbReference>
<organism evidence="3 4">
    <name type="scientific">Ranitomeya imitator</name>
    <name type="common">mimic poison frog</name>
    <dbReference type="NCBI Taxonomy" id="111125"/>
    <lineage>
        <taxon>Eukaryota</taxon>
        <taxon>Metazoa</taxon>
        <taxon>Chordata</taxon>
        <taxon>Craniata</taxon>
        <taxon>Vertebrata</taxon>
        <taxon>Euteleostomi</taxon>
        <taxon>Amphibia</taxon>
        <taxon>Batrachia</taxon>
        <taxon>Anura</taxon>
        <taxon>Neobatrachia</taxon>
        <taxon>Hyloidea</taxon>
        <taxon>Dendrobatidae</taxon>
        <taxon>Dendrobatinae</taxon>
        <taxon>Ranitomeya</taxon>
    </lineage>
</organism>
<feature type="domain" description="Ig-like" evidence="2">
    <location>
        <begin position="388"/>
        <end position="510"/>
    </location>
</feature>
<proteinExistence type="predicted"/>
<evidence type="ECO:0000313" key="3">
    <source>
        <dbReference type="EMBL" id="CAJ0967516.1"/>
    </source>
</evidence>
<dbReference type="InterPro" id="IPR036397">
    <property type="entry name" value="RNaseH_sf"/>
</dbReference>
<feature type="non-terminal residue" evidence="3">
    <location>
        <position position="650"/>
    </location>
</feature>
<reference evidence="3" key="1">
    <citation type="submission" date="2023-07" db="EMBL/GenBank/DDBJ databases">
        <authorList>
            <person name="Stuckert A."/>
        </authorList>
    </citation>
    <scope>NUCLEOTIDE SEQUENCE</scope>
</reference>
<dbReference type="SUPFAM" id="SSF46689">
    <property type="entry name" value="Homeodomain-like"/>
    <property type="match status" value="1"/>
</dbReference>
<dbReference type="InterPro" id="IPR007110">
    <property type="entry name" value="Ig-like_dom"/>
</dbReference>
<dbReference type="InterPro" id="IPR013106">
    <property type="entry name" value="Ig_V-set"/>
</dbReference>
<dbReference type="CDD" id="cd00090">
    <property type="entry name" value="HTH_ARSR"/>
    <property type="match status" value="1"/>
</dbReference>
<evidence type="ECO:0000256" key="1">
    <source>
        <dbReference type="SAM" id="Phobius"/>
    </source>
</evidence>
<dbReference type="InterPro" id="IPR047655">
    <property type="entry name" value="Transpos_IS630-like"/>
</dbReference>
<dbReference type="Pfam" id="PF07686">
    <property type="entry name" value="V-set"/>
    <property type="match status" value="1"/>
</dbReference>
<dbReference type="InterPro" id="IPR036388">
    <property type="entry name" value="WH-like_DNA-bd_sf"/>
</dbReference>
<dbReference type="InterPro" id="IPR013783">
    <property type="entry name" value="Ig-like_fold"/>
</dbReference>
<accession>A0ABN9ML59</accession>
<dbReference type="InterPro" id="IPR025246">
    <property type="entry name" value="IS30-like_HTH"/>
</dbReference>
<dbReference type="Gene3D" id="3.30.420.10">
    <property type="entry name" value="Ribonuclease H-like superfamily/Ribonuclease H"/>
    <property type="match status" value="1"/>
</dbReference>
<dbReference type="Gene3D" id="2.60.40.10">
    <property type="entry name" value="Immunoglobulins"/>
    <property type="match status" value="2"/>
</dbReference>
<feature type="transmembrane region" description="Helical" evidence="1">
    <location>
        <begin position="625"/>
        <end position="648"/>
    </location>
</feature>
<dbReference type="PROSITE" id="PS50835">
    <property type="entry name" value="IG_LIKE"/>
    <property type="match status" value="2"/>
</dbReference>
<evidence type="ECO:0000259" key="2">
    <source>
        <dbReference type="PROSITE" id="PS50835"/>
    </source>
</evidence>
<dbReference type="InterPro" id="IPR003599">
    <property type="entry name" value="Ig_sub"/>
</dbReference>
<dbReference type="Gene3D" id="1.10.10.10">
    <property type="entry name" value="Winged helix-like DNA-binding domain superfamily/Winged helix DNA-binding domain"/>
    <property type="match status" value="1"/>
</dbReference>
<protein>
    <recommendedName>
        <fullName evidence="2">Ig-like domain-containing protein</fullName>
    </recommendedName>
</protein>
<keyword evidence="1" id="KW-0812">Transmembrane</keyword>
<dbReference type="InterPro" id="IPR052338">
    <property type="entry name" value="Transposase_5"/>
</dbReference>